<protein>
    <recommendedName>
        <fullName evidence="1">Reverse transcriptase/retrotransposon-derived protein RNase H-like domain-containing protein</fullName>
    </recommendedName>
</protein>
<dbReference type="AlphaFoldDB" id="A0AAD4WLJ2"/>
<dbReference type="InterPro" id="IPR041577">
    <property type="entry name" value="RT_RNaseH_2"/>
</dbReference>
<dbReference type="InterPro" id="IPR043502">
    <property type="entry name" value="DNA/RNA_pol_sf"/>
</dbReference>
<dbReference type="Proteomes" id="UP001054821">
    <property type="component" value="Chromosome 2"/>
</dbReference>
<dbReference type="Gene3D" id="3.30.70.270">
    <property type="match status" value="1"/>
</dbReference>
<proteinExistence type="predicted"/>
<keyword evidence="3" id="KW-1185">Reference proteome</keyword>
<evidence type="ECO:0000259" key="1">
    <source>
        <dbReference type="Pfam" id="PF17919"/>
    </source>
</evidence>
<sequence length="145" mass="16944">MDRLLEVGFIRNVWCSTWISNVVVVAKKKGKWQGIEPNPEKVEVLRNMPSLKIPRKVQVLTGQIAALSWFISRLSDWCKPFFWAIWNIKNEVWGPEQVEAFDQLKRYLTSPSILTIPKPRNMLYMYLAVTKEAVSASLFREENYP</sequence>
<feature type="domain" description="Reverse transcriptase/retrotransposon-derived protein RNase H-like" evidence="1">
    <location>
        <begin position="93"/>
        <end position="143"/>
    </location>
</feature>
<evidence type="ECO:0000313" key="2">
    <source>
        <dbReference type="EMBL" id="KAI5344547.1"/>
    </source>
</evidence>
<dbReference type="InterPro" id="IPR043128">
    <property type="entry name" value="Rev_trsase/Diguanyl_cyclase"/>
</dbReference>
<gene>
    <name evidence="2" type="ORF">L3X38_012424</name>
</gene>
<dbReference type="EMBL" id="JAJFAZ020000002">
    <property type="protein sequence ID" value="KAI5344547.1"/>
    <property type="molecule type" value="Genomic_DNA"/>
</dbReference>
<accession>A0AAD4WLJ2</accession>
<evidence type="ECO:0000313" key="3">
    <source>
        <dbReference type="Proteomes" id="UP001054821"/>
    </source>
</evidence>
<dbReference type="Pfam" id="PF17919">
    <property type="entry name" value="RT_RNaseH_2"/>
    <property type="match status" value="1"/>
</dbReference>
<name>A0AAD4WLJ2_PRUDU</name>
<dbReference type="SUPFAM" id="SSF56672">
    <property type="entry name" value="DNA/RNA polymerases"/>
    <property type="match status" value="1"/>
</dbReference>
<organism evidence="2 3">
    <name type="scientific">Prunus dulcis</name>
    <name type="common">Almond</name>
    <name type="synonym">Amygdalus dulcis</name>
    <dbReference type="NCBI Taxonomy" id="3755"/>
    <lineage>
        <taxon>Eukaryota</taxon>
        <taxon>Viridiplantae</taxon>
        <taxon>Streptophyta</taxon>
        <taxon>Embryophyta</taxon>
        <taxon>Tracheophyta</taxon>
        <taxon>Spermatophyta</taxon>
        <taxon>Magnoliopsida</taxon>
        <taxon>eudicotyledons</taxon>
        <taxon>Gunneridae</taxon>
        <taxon>Pentapetalae</taxon>
        <taxon>rosids</taxon>
        <taxon>fabids</taxon>
        <taxon>Rosales</taxon>
        <taxon>Rosaceae</taxon>
        <taxon>Amygdaloideae</taxon>
        <taxon>Amygdaleae</taxon>
        <taxon>Prunus</taxon>
    </lineage>
</organism>
<reference evidence="2 3" key="1">
    <citation type="journal article" date="2022" name="G3 (Bethesda)">
        <title>Whole-genome sequence and methylome profiling of the almond [Prunus dulcis (Mill.) D.A. Webb] cultivar 'Nonpareil'.</title>
        <authorList>
            <person name="D'Amico-Willman K.M."/>
            <person name="Ouma W.Z."/>
            <person name="Meulia T."/>
            <person name="Sideli G.M."/>
            <person name="Gradziel T.M."/>
            <person name="Fresnedo-Ramirez J."/>
        </authorList>
    </citation>
    <scope>NUCLEOTIDE SEQUENCE [LARGE SCALE GENOMIC DNA]</scope>
    <source>
        <strain evidence="2">Clone GOH B32 T37-40</strain>
    </source>
</reference>
<comment type="caution">
    <text evidence="2">The sequence shown here is derived from an EMBL/GenBank/DDBJ whole genome shotgun (WGS) entry which is preliminary data.</text>
</comment>